<name>A0A915KGK0_ROMCU</name>
<dbReference type="WBParaSite" id="nRc.2.0.1.t37510-RA">
    <property type="protein sequence ID" value="nRc.2.0.1.t37510-RA"/>
    <property type="gene ID" value="nRc.2.0.1.g37510"/>
</dbReference>
<evidence type="ECO:0000313" key="1">
    <source>
        <dbReference type="Proteomes" id="UP000887565"/>
    </source>
</evidence>
<accession>A0A915KGK0</accession>
<dbReference type="AlphaFoldDB" id="A0A915KGK0"/>
<evidence type="ECO:0000313" key="2">
    <source>
        <dbReference type="WBParaSite" id="nRc.2.0.1.t37510-RA"/>
    </source>
</evidence>
<dbReference type="Proteomes" id="UP000887565">
    <property type="component" value="Unplaced"/>
</dbReference>
<sequence>MMSARAIVPRNHAHRSFIFTNTRIFRTLDMIPIVHIKGPILYYHRQLRGPVLIVRQTIE</sequence>
<protein>
    <submittedName>
        <fullName evidence="2">Uncharacterized protein</fullName>
    </submittedName>
</protein>
<keyword evidence="1" id="KW-1185">Reference proteome</keyword>
<organism evidence="1 2">
    <name type="scientific">Romanomermis culicivorax</name>
    <name type="common">Nematode worm</name>
    <dbReference type="NCBI Taxonomy" id="13658"/>
    <lineage>
        <taxon>Eukaryota</taxon>
        <taxon>Metazoa</taxon>
        <taxon>Ecdysozoa</taxon>
        <taxon>Nematoda</taxon>
        <taxon>Enoplea</taxon>
        <taxon>Dorylaimia</taxon>
        <taxon>Mermithida</taxon>
        <taxon>Mermithoidea</taxon>
        <taxon>Mermithidae</taxon>
        <taxon>Romanomermis</taxon>
    </lineage>
</organism>
<proteinExistence type="predicted"/>
<reference evidence="2" key="1">
    <citation type="submission" date="2022-11" db="UniProtKB">
        <authorList>
            <consortium name="WormBaseParasite"/>
        </authorList>
    </citation>
    <scope>IDENTIFICATION</scope>
</reference>